<dbReference type="Pfam" id="PF01168">
    <property type="entry name" value="Ala_racemase_N"/>
    <property type="match status" value="1"/>
</dbReference>
<evidence type="ECO:0000259" key="2">
    <source>
        <dbReference type="Pfam" id="PF21279"/>
    </source>
</evidence>
<feature type="domain" description="YhfX-like C-terminal" evidence="2">
    <location>
        <begin position="278"/>
        <end position="374"/>
    </location>
</feature>
<feature type="domain" description="Alanine racemase N-terminal" evidence="1">
    <location>
        <begin position="33"/>
        <end position="264"/>
    </location>
</feature>
<dbReference type="Gene3D" id="2.40.37.30">
    <property type="match status" value="2"/>
</dbReference>
<organism evidence="4">
    <name type="scientific">freshwater metagenome</name>
    <dbReference type="NCBI Taxonomy" id="449393"/>
    <lineage>
        <taxon>unclassified sequences</taxon>
        <taxon>metagenomes</taxon>
        <taxon>ecological metagenomes</taxon>
    </lineage>
</organism>
<protein>
    <submittedName>
        <fullName evidence="4">Unannotated protein</fullName>
    </submittedName>
</protein>
<accession>A0A6J7NZ56</accession>
<dbReference type="SUPFAM" id="SSF51419">
    <property type="entry name" value="PLP-binding barrel"/>
    <property type="match status" value="1"/>
</dbReference>
<evidence type="ECO:0000313" key="4">
    <source>
        <dbReference type="EMBL" id="CAB4995204.1"/>
    </source>
</evidence>
<reference evidence="4" key="1">
    <citation type="submission" date="2020-05" db="EMBL/GenBank/DDBJ databases">
        <authorList>
            <person name="Chiriac C."/>
            <person name="Salcher M."/>
            <person name="Ghai R."/>
            <person name="Kavagutti S V."/>
        </authorList>
    </citation>
    <scope>NUCLEOTIDE SEQUENCE</scope>
</reference>
<dbReference type="EMBL" id="CAFBOZ010000028">
    <property type="protein sequence ID" value="CAB4995204.1"/>
    <property type="molecule type" value="Genomic_DNA"/>
</dbReference>
<gene>
    <name evidence="3" type="ORF">UFOPK3773_00067</name>
    <name evidence="4" type="ORF">UFOPK3992_00310</name>
</gene>
<name>A0A6J7NZ56_9ZZZZ</name>
<evidence type="ECO:0000313" key="3">
    <source>
        <dbReference type="EMBL" id="CAB4927894.1"/>
    </source>
</evidence>
<dbReference type="InterPro" id="IPR029066">
    <property type="entry name" value="PLP-binding_barrel"/>
</dbReference>
<dbReference type="EMBL" id="CAFBNF010000003">
    <property type="protein sequence ID" value="CAB4927894.1"/>
    <property type="molecule type" value="Genomic_DNA"/>
</dbReference>
<evidence type="ECO:0000259" key="1">
    <source>
        <dbReference type="Pfam" id="PF01168"/>
    </source>
</evidence>
<dbReference type="AlphaFoldDB" id="A0A6J7NZ56"/>
<dbReference type="InterPro" id="IPR001608">
    <property type="entry name" value="Ala_racemase_N"/>
</dbReference>
<proteinExistence type="predicted"/>
<dbReference type="Pfam" id="PF21279">
    <property type="entry name" value="YhfX-like_C"/>
    <property type="match status" value="1"/>
</dbReference>
<dbReference type="InterPro" id="IPR048449">
    <property type="entry name" value="YhfX-like_C"/>
</dbReference>
<sequence>MFIDVTRRRNPALIDAAVDLHQSGRIPSNCYVIDLDTVSANAALVARAAASHGLTAYQMTKQFGRNPIVASAVAAAGIDKVVAVDFEEARLLAHHGQRIGHLGHLVQIPRDEIGLALEMEPDFITVFGYDQAAHLSHVAHERGIVQDVTLRVVGPHDTFYPAQRGGVPIDEVIEVASRMHDLPGVRLRGVTSFPVVLWDESVGAFAPTHNLATLGAVSQSLRAVGIDVDVLNAPSACCTATFAMKAAAGATHVEPGSCLTGQTPLHALSDEPELPAMVYVSEVSHTTADAAYAIAGGLYPRCKSRTALVYREAGAAPRVCQVELDPAEAIDYYGTLRTDNPRSVRVGSTVVYAFRAQAFVSRCFVAVVSNITGTPAVEGVFTNSGFRLGPDLLPAANESVTL</sequence>